<evidence type="ECO:0000313" key="1">
    <source>
        <dbReference type="EMBL" id="QND59587.1"/>
    </source>
</evidence>
<evidence type="ECO:0000313" key="2">
    <source>
        <dbReference type="Proteomes" id="UP000515465"/>
    </source>
</evidence>
<gene>
    <name evidence="1" type="ORF">HB778_25715</name>
</gene>
<dbReference type="Proteomes" id="UP000515465">
    <property type="component" value="Chromosome"/>
</dbReference>
<name>A0A7G6SYK5_9HYPH</name>
<dbReference type="AlphaFoldDB" id="A0A7G6SYK5"/>
<dbReference type="RefSeq" id="WP_183457980.1">
    <property type="nucleotide sequence ID" value="NZ_CP050296.1"/>
</dbReference>
<dbReference type="EMBL" id="CP050296">
    <property type="protein sequence ID" value="QND59587.1"/>
    <property type="molecule type" value="Genomic_DNA"/>
</dbReference>
<organism evidence="1 2">
    <name type="scientific">Mesorhizobium huakuii</name>
    <dbReference type="NCBI Taxonomy" id="28104"/>
    <lineage>
        <taxon>Bacteria</taxon>
        <taxon>Pseudomonadati</taxon>
        <taxon>Pseudomonadota</taxon>
        <taxon>Alphaproteobacteria</taxon>
        <taxon>Hyphomicrobiales</taxon>
        <taxon>Phyllobacteriaceae</taxon>
        <taxon>Mesorhizobium</taxon>
    </lineage>
</organism>
<proteinExistence type="predicted"/>
<sequence length="250" mass="28450">MKAPRIWITHLSVAPWTSAQTWDTYLRRAETTLGDRLIRLDHRDPVRRVADSRNGEGEFIVEFEKNHNSRWVAGKFEKSGVTLNIHFHKGPFDQYARPTHNSITLVLPQKTDRSTIRDLFALGNSHLTPFYSYSDLQPVMTEKGNRHQRLTPGFDIERELVGVFWLTYFGPAYTRFFGAERLLDLYGTQMSDNGGVTLCLGEAPGLLTTEREQAERDLGAQSFAGHGVLKRQGEFALTLAALRGQWEGKK</sequence>
<evidence type="ECO:0008006" key="3">
    <source>
        <dbReference type="Google" id="ProtNLM"/>
    </source>
</evidence>
<reference evidence="1" key="1">
    <citation type="journal article" date="2020" name="Mol. Plant Microbe Interact.">
        <title>Complete genome sequences of four natural Pseudomonas isolates that catabolize a wide range of aromatic compounds relevant to lignin valorization.</title>
        <authorList>
            <person name="Hatmaker E.A."/>
            <person name="Presle G."/>
            <person name="Cannon O."/>
            <person name="Guss A.M."/>
            <person name="Elkins J.G."/>
        </authorList>
    </citation>
    <scope>NUCLEOTIDE SEQUENCE</scope>
    <source>
        <strain evidence="1">583</strain>
    </source>
</reference>
<protein>
    <recommendedName>
        <fullName evidence="3">DUF3396 domain-containing protein</fullName>
    </recommendedName>
</protein>
<accession>A0A7G6SYK5</accession>